<reference evidence="2" key="1">
    <citation type="submission" date="2021-06" db="EMBL/GenBank/DDBJ databases">
        <authorList>
            <person name="Hodson N. C."/>
            <person name="Mongue J. A."/>
            <person name="Jaron S. K."/>
        </authorList>
    </citation>
    <scope>NUCLEOTIDE SEQUENCE</scope>
</reference>
<protein>
    <submittedName>
        <fullName evidence="2">Uncharacterized protein</fullName>
    </submittedName>
</protein>
<comment type="caution">
    <text evidence="2">The sequence shown here is derived from an EMBL/GenBank/DDBJ whole genome shotgun (WGS) entry which is preliminary data.</text>
</comment>
<feature type="non-terminal residue" evidence="2">
    <location>
        <position position="1"/>
    </location>
</feature>
<feature type="region of interest" description="Disordered" evidence="1">
    <location>
        <begin position="42"/>
        <end position="102"/>
    </location>
</feature>
<gene>
    <name evidence="2" type="ORF">AFUS01_LOCUS39906</name>
</gene>
<dbReference type="EMBL" id="CAJVCH010554128">
    <property type="protein sequence ID" value="CAG7830079.1"/>
    <property type="molecule type" value="Genomic_DNA"/>
</dbReference>
<accession>A0A8J2LBY1</accession>
<keyword evidence="3" id="KW-1185">Reference proteome</keyword>
<dbReference type="AlphaFoldDB" id="A0A8J2LBY1"/>
<evidence type="ECO:0000256" key="1">
    <source>
        <dbReference type="SAM" id="MobiDB-lite"/>
    </source>
</evidence>
<dbReference type="Proteomes" id="UP000708208">
    <property type="component" value="Unassembled WGS sequence"/>
</dbReference>
<dbReference type="OrthoDB" id="5803015at2759"/>
<name>A0A8J2LBY1_9HEXA</name>
<proteinExistence type="predicted"/>
<organism evidence="2 3">
    <name type="scientific">Allacma fusca</name>
    <dbReference type="NCBI Taxonomy" id="39272"/>
    <lineage>
        <taxon>Eukaryota</taxon>
        <taxon>Metazoa</taxon>
        <taxon>Ecdysozoa</taxon>
        <taxon>Arthropoda</taxon>
        <taxon>Hexapoda</taxon>
        <taxon>Collembola</taxon>
        <taxon>Symphypleona</taxon>
        <taxon>Sminthuridae</taxon>
        <taxon>Allacma</taxon>
    </lineage>
</organism>
<evidence type="ECO:0000313" key="2">
    <source>
        <dbReference type="EMBL" id="CAG7830079.1"/>
    </source>
</evidence>
<evidence type="ECO:0000313" key="3">
    <source>
        <dbReference type="Proteomes" id="UP000708208"/>
    </source>
</evidence>
<sequence length="153" mass="16912">GKRDNANKTGRGGGKDCVMTPVDDIILDIIGRDTPCVRGLGLPQTGDIEKQTGTTEAIEIPEELRNRSSSPDSPIPASPTSGSSADLHVTDHRRNRKNKEADLLQRKRKLQVELLEVEIYHKKLVCYGMERALRIEQSELTKTLKPSNPTSLV</sequence>
<feature type="compositionally biased region" description="Basic and acidic residues" evidence="1">
    <location>
        <begin position="88"/>
        <end position="102"/>
    </location>
</feature>
<feature type="non-terminal residue" evidence="2">
    <location>
        <position position="153"/>
    </location>
</feature>